<protein>
    <recommendedName>
        <fullName evidence="1">UPF0597 protein Hprae_1904</fullName>
    </recommendedName>
</protein>
<dbReference type="OrthoDB" id="41906at2"/>
<dbReference type="STRING" id="572479.Hprae_1904"/>
<dbReference type="Pfam" id="PF03313">
    <property type="entry name" value="SDH_alpha"/>
    <property type="match status" value="1"/>
</dbReference>
<dbReference type="HAMAP" id="MF_01845">
    <property type="entry name" value="UPF0597"/>
    <property type="match status" value="1"/>
</dbReference>
<comment type="similarity">
    <text evidence="1">Belongs to the UPF0597 family.</text>
</comment>
<organism evidence="3 4">
    <name type="scientific">Halanaerobium praevalens (strain ATCC 33744 / DSM 2228 / GSL)</name>
    <dbReference type="NCBI Taxonomy" id="572479"/>
    <lineage>
        <taxon>Bacteria</taxon>
        <taxon>Bacillati</taxon>
        <taxon>Bacillota</taxon>
        <taxon>Clostridia</taxon>
        <taxon>Halanaerobiales</taxon>
        <taxon>Halanaerobiaceae</taxon>
        <taxon>Halanaerobium</taxon>
    </lineage>
</organism>
<dbReference type="RefSeq" id="WP_014554046.1">
    <property type="nucleotide sequence ID" value="NC_017455.1"/>
</dbReference>
<dbReference type="KEGG" id="hpk:Hprae_1904"/>
<dbReference type="PIRSF" id="PIRSF006054">
    <property type="entry name" value="UCP006054"/>
    <property type="match status" value="1"/>
</dbReference>
<dbReference type="EMBL" id="CP002175">
    <property type="protein sequence ID" value="ADO78029.1"/>
    <property type="molecule type" value="Genomic_DNA"/>
</dbReference>
<dbReference type="PATRIC" id="fig|572479.3.peg.1939"/>
<dbReference type="PANTHER" id="PTHR30501:SF2">
    <property type="entry name" value="UPF0597 PROTEIN YHAM"/>
    <property type="match status" value="1"/>
</dbReference>
<gene>
    <name evidence="3" type="ordered locus">Hprae_1904</name>
</gene>
<evidence type="ECO:0000313" key="4">
    <source>
        <dbReference type="Proteomes" id="UP000006866"/>
    </source>
</evidence>
<name>E3DR40_HALPG</name>
<dbReference type="InterPro" id="IPR021144">
    <property type="entry name" value="UPF0597"/>
</dbReference>
<keyword evidence="4" id="KW-1185">Reference proteome</keyword>
<dbReference type="PANTHER" id="PTHR30501">
    <property type="entry name" value="UPF0597 PROTEIN YHAM"/>
    <property type="match status" value="1"/>
</dbReference>
<dbReference type="GO" id="GO:0080146">
    <property type="term" value="F:L-cysteine desulfhydrase activity"/>
    <property type="evidence" value="ECO:0007669"/>
    <property type="project" value="TreeGrafter"/>
</dbReference>
<dbReference type="InterPro" id="IPR005130">
    <property type="entry name" value="Ser_deHydtase-like_asu"/>
</dbReference>
<dbReference type="Proteomes" id="UP000006866">
    <property type="component" value="Chromosome"/>
</dbReference>
<evidence type="ECO:0000259" key="2">
    <source>
        <dbReference type="Pfam" id="PF03313"/>
    </source>
</evidence>
<accession>E3DR40</accession>
<sequence>MKNRELTKLLKASVRPALGCTEPIAIAYALAKAKSELSSEIEKVEIMVSLNIYKNAARVGIPGTNYKGPMMAAALSLVRGDYKKELEVIENVTEADIKKAQAIIDSGLINLKVMEEVNGIYIETRVLSAAEKARVIIIDNHLNVVKTEKIKADLEFETYQIEVDRKNDFGAILDFSLADILTYIKEVPLAEIEFLQEGVDMNLKVAAEGLKTENSLSSKFEELIASGFLNDNLLAKAKMKAAAASEARMNGSKLPIMTSAGSGNQGVVNFITNAVVVEAKNLSHEKLLRALALSNLLTLYIKTATGSLSAMCGVAVAAGVGVSASTVYLLGGGEKEILAASLNVLGSLTGIVCDGAKEGCAYKVATAVDWSIIAAKLAIAGKAVPQKDGILAASFEELIDNLAYVCQPGMIETDQAILKVMQAN</sequence>
<feature type="domain" description="Serine dehydratase-like alpha subunit" evidence="2">
    <location>
        <begin position="83"/>
        <end position="419"/>
    </location>
</feature>
<evidence type="ECO:0000313" key="3">
    <source>
        <dbReference type="EMBL" id="ADO78029.1"/>
    </source>
</evidence>
<evidence type="ECO:0000256" key="1">
    <source>
        <dbReference type="HAMAP-Rule" id="MF_01845"/>
    </source>
</evidence>
<dbReference type="HOGENOM" id="CLU_051840_0_0_9"/>
<dbReference type="eggNOG" id="COG3681">
    <property type="taxonomic scope" value="Bacteria"/>
</dbReference>
<dbReference type="AlphaFoldDB" id="E3DR40"/>
<reference evidence="3 4" key="2">
    <citation type="journal article" date="2011" name="Stand. Genomic Sci.">
        <title>Complete genome sequence of the extremely halophilic Halanaerobium praevalens type strain (GSL).</title>
        <authorList>
            <person name="Ivanova N."/>
            <person name="Sikorski J."/>
            <person name="Chertkov O."/>
            <person name="Nolan M."/>
            <person name="Lucas S."/>
            <person name="Hammon N."/>
            <person name="Deshpande S."/>
            <person name="Cheng J.F."/>
            <person name="Tapia R."/>
            <person name="Han C."/>
            <person name="Goodwin L."/>
            <person name="Pitluck S."/>
            <person name="Huntemann M."/>
            <person name="Liolios K."/>
            <person name="Pagani I."/>
            <person name="Mavromatis K."/>
            <person name="Ovchinikova G."/>
            <person name="Pati A."/>
            <person name="Chen A."/>
            <person name="Palaniappan K."/>
            <person name="Land M."/>
            <person name="Hauser L."/>
            <person name="Brambilla E.M."/>
            <person name="Kannan K.P."/>
            <person name="Rohde M."/>
            <person name="Tindall B.J."/>
            <person name="Goker M."/>
            <person name="Detter J.C."/>
            <person name="Woyke T."/>
            <person name="Bristow J."/>
            <person name="Eisen J.A."/>
            <person name="Markowitz V."/>
            <person name="Hugenholtz P."/>
            <person name="Kyrpides N.C."/>
            <person name="Klenk H.P."/>
            <person name="Lapidus A."/>
        </authorList>
    </citation>
    <scope>NUCLEOTIDE SEQUENCE [LARGE SCALE GENOMIC DNA]</scope>
    <source>
        <strain evidence="4">ATCC 33744 / DSM 2228 / GSL</strain>
    </source>
</reference>
<dbReference type="GO" id="GO:0019450">
    <property type="term" value="P:L-cysteine catabolic process to pyruvate"/>
    <property type="evidence" value="ECO:0007669"/>
    <property type="project" value="TreeGrafter"/>
</dbReference>
<reference evidence="4" key="1">
    <citation type="submission" date="2010-10" db="EMBL/GenBank/DDBJ databases">
        <title>The complete genome of Halanaerobium praevalens DSM 2228.</title>
        <authorList>
            <consortium name="US DOE Joint Genome Institute (JGI-PGF)"/>
            <person name="Lucas S."/>
            <person name="Copeland A."/>
            <person name="Lapidus A."/>
            <person name="Glavina del Rio T."/>
            <person name="Dalin E."/>
            <person name="Tice H."/>
            <person name="Bruce D."/>
            <person name="Goodwin L."/>
            <person name="Pitluck S."/>
            <person name="Kyrpides N."/>
            <person name="Mavromatis K."/>
            <person name="Ivanova N."/>
            <person name="Ovchinnikova G."/>
            <person name="Chertkov O."/>
            <person name="Detter J.C."/>
            <person name="Han C."/>
            <person name="Larimer F."/>
            <person name="Land M."/>
            <person name="Hauser L."/>
            <person name="Markowitz V."/>
            <person name="Cheng J.-F."/>
            <person name="Hugenholtz P."/>
            <person name="Woyke T."/>
            <person name="Wu D."/>
            <person name="Tindall B."/>
            <person name="Pomrenke H.G."/>
            <person name="Brambilla E."/>
            <person name="Klenk H.-P."/>
            <person name="Eisen J.A."/>
        </authorList>
    </citation>
    <scope>NUCLEOTIDE SEQUENCE [LARGE SCALE GENOMIC DNA]</scope>
    <source>
        <strain evidence="4">ATCC 33744 / DSM 2228 / GSL</strain>
    </source>
</reference>
<proteinExistence type="inferred from homology"/>